<dbReference type="AlphaFoldDB" id="A0A914DN35"/>
<feature type="compositionally biased region" description="Low complexity" evidence="1">
    <location>
        <begin position="779"/>
        <end position="797"/>
    </location>
</feature>
<reference evidence="4" key="1">
    <citation type="submission" date="2022-11" db="UniProtKB">
        <authorList>
            <consortium name="WormBaseParasite"/>
        </authorList>
    </citation>
    <scope>IDENTIFICATION</scope>
</reference>
<feature type="region of interest" description="Disordered" evidence="1">
    <location>
        <begin position="740"/>
        <end position="806"/>
    </location>
</feature>
<sequence>MLIFIIQISVLSIPVPPDINLEYFSDSDSDYEAIEELVENRKQAPIQHAAPNQFAVEPIYWPTEPPYAKPYSPVPQENSVRDEDHGTIDEYQGVANNSAPTMVNRAKVEAYVVPVDDPYLVNFMNSLFPHEIETNPIPKRGPPLPSNEYGASNGTPDGYEVPTDKANHVPTKSPVSRDGYDGGGGSDEYPVPKKPLPNEYPISPNSEYPVPKKLLPPNEFLVHPGPIPTKSGNIKPPARPRPSDFEYPDDTNGYAATAGSTVPNEGTGSVEPVPVSIDSDSGFPRPIDSDSGFPRPIDSDSGYPFPIDSDSGYPRPIDSDSGYPRPIDSDTGYPLPIDSDTGYPAPIDDDTGYPAPVDDDTGYPPDVHSSCNRQDRCCLDCGNDSLVIDTDMYLTPNTHEFVITQFDTHYTMQMANAMTAGTAGFEDKCYNQKCNLKSNEIHDVEATCYLCCSAEVEDIMDKSWNEFKRIKGTQAEKQAEGEEGGGILPLDDEDLLSNITQKNLEKKLGRNYEVVTSKNDFAVKIQFADKDMCKIRRECTVMLAFASPNQPVREEKPLSSSCNRQDRCCLDCGNDSLVVDTDMYLTPNTHEFVITQWDTHYMMQMENEMTAGTAGFENKCYNQKCVLDSNQIRDAEATCYLCCSAEVEYMMDKSWDEFKKVRRARRQAIGEEGGGILPLDDEDLLSNITQKNLEEFLGRNYEVVTSKNDFAVKIQFADKDMCKIRRECTVILAFASPNQPVREERPLPTEPTEEPTTEEMVTEASTPATEAPAEEPEAPAEAPEAPAEAPAAPASAGAGAGGAGGGKLRLCERLELMLLQCLESRDKGLQEDRYNETGSHNNKRGQGQLQDEKNG</sequence>
<feature type="compositionally biased region" description="Acidic residues" evidence="1">
    <location>
        <begin position="347"/>
        <end position="361"/>
    </location>
</feature>
<feature type="region of interest" description="Disordered" evidence="1">
    <location>
        <begin position="830"/>
        <end position="855"/>
    </location>
</feature>
<evidence type="ECO:0000313" key="3">
    <source>
        <dbReference type="Proteomes" id="UP000887540"/>
    </source>
</evidence>
<name>A0A914DN35_9BILA</name>
<evidence type="ECO:0000256" key="1">
    <source>
        <dbReference type="SAM" id="MobiDB-lite"/>
    </source>
</evidence>
<protein>
    <submittedName>
        <fullName evidence="4">Ground-like domain-containing protein</fullName>
    </submittedName>
</protein>
<dbReference type="InterPro" id="IPR007284">
    <property type="entry name" value="Ground-like_dom"/>
</dbReference>
<evidence type="ECO:0000259" key="2">
    <source>
        <dbReference type="Pfam" id="PF04155"/>
    </source>
</evidence>
<accession>A0A914DN35</accession>
<organism evidence="3 4">
    <name type="scientific">Acrobeloides nanus</name>
    <dbReference type="NCBI Taxonomy" id="290746"/>
    <lineage>
        <taxon>Eukaryota</taxon>
        <taxon>Metazoa</taxon>
        <taxon>Ecdysozoa</taxon>
        <taxon>Nematoda</taxon>
        <taxon>Chromadorea</taxon>
        <taxon>Rhabditida</taxon>
        <taxon>Tylenchina</taxon>
        <taxon>Cephalobomorpha</taxon>
        <taxon>Cephaloboidea</taxon>
        <taxon>Cephalobidae</taxon>
        <taxon>Acrobeloides</taxon>
    </lineage>
</organism>
<feature type="domain" description="Ground-like" evidence="2">
    <location>
        <begin position="450"/>
        <end position="545"/>
    </location>
</feature>
<dbReference type="WBParaSite" id="ACRNAN_scaffold3218.g29875.t1">
    <property type="protein sequence ID" value="ACRNAN_scaffold3218.g29875.t1"/>
    <property type="gene ID" value="ACRNAN_scaffold3218.g29875"/>
</dbReference>
<dbReference type="Pfam" id="PF04155">
    <property type="entry name" value="Ground-like"/>
    <property type="match status" value="1"/>
</dbReference>
<feature type="compositionally biased region" description="Acidic residues" evidence="1">
    <location>
        <begin position="751"/>
        <end position="761"/>
    </location>
</feature>
<feature type="compositionally biased region" description="Polar residues" evidence="1">
    <location>
        <begin position="258"/>
        <end position="267"/>
    </location>
</feature>
<feature type="region of interest" description="Disordered" evidence="1">
    <location>
        <begin position="134"/>
        <end position="201"/>
    </location>
</feature>
<proteinExistence type="predicted"/>
<keyword evidence="3" id="KW-1185">Reference proteome</keyword>
<feature type="compositionally biased region" description="Low complexity" evidence="1">
    <location>
        <begin position="762"/>
        <end position="771"/>
    </location>
</feature>
<feature type="compositionally biased region" description="Polar residues" evidence="1">
    <location>
        <begin position="836"/>
        <end position="849"/>
    </location>
</feature>
<evidence type="ECO:0000313" key="4">
    <source>
        <dbReference type="WBParaSite" id="ACRNAN_scaffold3218.g29875.t1"/>
    </source>
</evidence>
<feature type="region of interest" description="Disordered" evidence="1">
    <location>
        <begin position="226"/>
        <end position="369"/>
    </location>
</feature>
<dbReference type="Proteomes" id="UP000887540">
    <property type="component" value="Unplaced"/>
</dbReference>